<accession>A0A9D1WUD4</accession>
<dbReference type="PROSITE" id="PS51257">
    <property type="entry name" value="PROKAR_LIPOPROTEIN"/>
    <property type="match status" value="1"/>
</dbReference>
<protein>
    <submittedName>
        <fullName evidence="3">GerMN domain-containing protein</fullName>
    </submittedName>
</protein>
<gene>
    <name evidence="3" type="ORF">H9735_03035</name>
</gene>
<feature type="compositionally biased region" description="Low complexity" evidence="1">
    <location>
        <begin position="44"/>
        <end position="65"/>
    </location>
</feature>
<feature type="region of interest" description="Disordered" evidence="1">
    <location>
        <begin position="26"/>
        <end position="65"/>
    </location>
</feature>
<feature type="chain" id="PRO_5039175967" evidence="2">
    <location>
        <begin position="20"/>
        <end position="194"/>
    </location>
</feature>
<evidence type="ECO:0000256" key="1">
    <source>
        <dbReference type="SAM" id="MobiDB-lite"/>
    </source>
</evidence>
<proteinExistence type="predicted"/>
<comment type="caution">
    <text evidence="3">The sequence shown here is derived from an EMBL/GenBank/DDBJ whole genome shotgun (WGS) entry which is preliminary data.</text>
</comment>
<dbReference type="Proteomes" id="UP000886721">
    <property type="component" value="Unassembled WGS sequence"/>
</dbReference>
<organism evidence="3 4">
    <name type="scientific">Candidatus Anaerostipes excrementavium</name>
    <dbReference type="NCBI Taxonomy" id="2838463"/>
    <lineage>
        <taxon>Bacteria</taxon>
        <taxon>Bacillati</taxon>
        <taxon>Bacillota</taxon>
        <taxon>Clostridia</taxon>
        <taxon>Lachnospirales</taxon>
        <taxon>Lachnospiraceae</taxon>
        <taxon>Anaerostipes</taxon>
    </lineage>
</organism>
<dbReference type="AlphaFoldDB" id="A0A9D1WUD4"/>
<feature type="signal peptide" evidence="2">
    <location>
        <begin position="1"/>
        <end position="19"/>
    </location>
</feature>
<sequence length="194" mass="20789">MRKRIFTGIFILAAAMAFAGCSSSGGSSQAENTQATDASEEVSETTTTESTTESTTAAATAATESTTESQASYTAAIIYYPVFQPENAIKQKSVRISGSADANKIMQALKDENVLDASCSILSYEKNGNTIKVNFNSDCGIYLMRMAPEEADLRVEAAARTFCKNLGASQFYFYTNGHPLETGNKTYDEPIGVN</sequence>
<reference evidence="3" key="1">
    <citation type="journal article" date="2021" name="PeerJ">
        <title>Extensive microbial diversity within the chicken gut microbiome revealed by metagenomics and culture.</title>
        <authorList>
            <person name="Gilroy R."/>
            <person name="Ravi A."/>
            <person name="Getino M."/>
            <person name="Pursley I."/>
            <person name="Horton D.L."/>
            <person name="Alikhan N.F."/>
            <person name="Baker D."/>
            <person name="Gharbi K."/>
            <person name="Hall N."/>
            <person name="Watson M."/>
            <person name="Adriaenssens E.M."/>
            <person name="Foster-Nyarko E."/>
            <person name="Jarju S."/>
            <person name="Secka A."/>
            <person name="Antonio M."/>
            <person name="Oren A."/>
            <person name="Chaudhuri R.R."/>
            <person name="La Ragione R."/>
            <person name="Hildebrand F."/>
            <person name="Pallen M.J."/>
        </authorList>
    </citation>
    <scope>NUCLEOTIDE SEQUENCE</scope>
    <source>
        <strain evidence="3">CHK191-13928</strain>
    </source>
</reference>
<name>A0A9D1WUD4_9FIRM</name>
<evidence type="ECO:0000313" key="4">
    <source>
        <dbReference type="Proteomes" id="UP000886721"/>
    </source>
</evidence>
<evidence type="ECO:0000256" key="2">
    <source>
        <dbReference type="SAM" id="SignalP"/>
    </source>
</evidence>
<reference evidence="3" key="2">
    <citation type="submission" date="2021-04" db="EMBL/GenBank/DDBJ databases">
        <authorList>
            <person name="Gilroy R."/>
        </authorList>
    </citation>
    <scope>NUCLEOTIDE SEQUENCE</scope>
    <source>
        <strain evidence="3">CHK191-13928</strain>
    </source>
</reference>
<evidence type="ECO:0000313" key="3">
    <source>
        <dbReference type="EMBL" id="HIX67087.1"/>
    </source>
</evidence>
<dbReference type="EMBL" id="DXEM01000008">
    <property type="protein sequence ID" value="HIX67087.1"/>
    <property type="molecule type" value="Genomic_DNA"/>
</dbReference>
<keyword evidence="2" id="KW-0732">Signal</keyword>